<gene>
    <name evidence="2" type="ORF">DL238_12835</name>
</gene>
<proteinExistence type="predicted"/>
<keyword evidence="1" id="KW-0472">Membrane</keyword>
<comment type="caution">
    <text evidence="2">The sequence shown here is derived from an EMBL/GenBank/DDBJ whole genome shotgun (WGS) entry which is preliminary data.</text>
</comment>
<organism evidence="2 3">
    <name type="scientific">Alteriqipengyuania lutimaris</name>
    <dbReference type="NCBI Taxonomy" id="1538146"/>
    <lineage>
        <taxon>Bacteria</taxon>
        <taxon>Pseudomonadati</taxon>
        <taxon>Pseudomonadota</taxon>
        <taxon>Alphaproteobacteria</taxon>
        <taxon>Sphingomonadales</taxon>
        <taxon>Erythrobacteraceae</taxon>
        <taxon>Alteriqipengyuania</taxon>
    </lineage>
</organism>
<accession>A0A395LVC4</accession>
<dbReference type="OrthoDB" id="7605658at2"/>
<dbReference type="AlphaFoldDB" id="A0A395LVC4"/>
<dbReference type="Proteomes" id="UP000254101">
    <property type="component" value="Unassembled WGS sequence"/>
</dbReference>
<keyword evidence="1" id="KW-1133">Transmembrane helix</keyword>
<reference evidence="2 3" key="1">
    <citation type="submission" date="2018-07" db="EMBL/GenBank/DDBJ databases">
        <title>Erythrobacter nanhaiensis sp. nov., a novel member of the genus Erythrobacter isolated from the South China Sea.</title>
        <authorList>
            <person name="Chen X."/>
            <person name="Liu J."/>
        </authorList>
    </citation>
    <scope>NUCLEOTIDE SEQUENCE [LARGE SCALE GENOMIC DNA]</scope>
    <source>
        <strain evidence="2 3">S-5</strain>
    </source>
</reference>
<keyword evidence="1" id="KW-0812">Transmembrane</keyword>
<evidence type="ECO:0000256" key="1">
    <source>
        <dbReference type="SAM" id="Phobius"/>
    </source>
</evidence>
<dbReference type="RefSeq" id="WP_115492623.1">
    <property type="nucleotide sequence ID" value="NZ_JACHWW010000001.1"/>
</dbReference>
<protein>
    <submittedName>
        <fullName evidence="2">Uncharacterized protein</fullName>
    </submittedName>
</protein>
<dbReference type="EMBL" id="QRBB01000001">
    <property type="protein sequence ID" value="RDS78400.1"/>
    <property type="molecule type" value="Genomic_DNA"/>
</dbReference>
<feature type="transmembrane region" description="Helical" evidence="1">
    <location>
        <begin position="55"/>
        <end position="77"/>
    </location>
</feature>
<evidence type="ECO:0000313" key="3">
    <source>
        <dbReference type="Proteomes" id="UP000254101"/>
    </source>
</evidence>
<evidence type="ECO:0000313" key="2">
    <source>
        <dbReference type="EMBL" id="RDS78400.1"/>
    </source>
</evidence>
<sequence length="82" mass="8548">MSYDQKPSRIKLVSNGGTAHAPGNAPVDTRPLEQAIQDVVDNAQQQPATAPARRFSIMSVILFLLGSAIGGAGLVAWPHLAG</sequence>
<name>A0A395LVC4_9SPHN</name>
<keyword evidence="3" id="KW-1185">Reference proteome</keyword>